<dbReference type="Proteomes" id="UP000292927">
    <property type="component" value="Unassembled WGS sequence"/>
</dbReference>
<dbReference type="SUPFAM" id="SSF51735">
    <property type="entry name" value="NAD(P)-binding Rossmann-fold domains"/>
    <property type="match status" value="1"/>
</dbReference>
<comment type="similarity">
    <text evidence="1">Belongs to the Gfo/Idh/MocA family.</text>
</comment>
<dbReference type="GO" id="GO:0000166">
    <property type="term" value="F:nucleotide binding"/>
    <property type="evidence" value="ECO:0007669"/>
    <property type="project" value="InterPro"/>
</dbReference>
<dbReference type="Gene3D" id="3.30.360.10">
    <property type="entry name" value="Dihydrodipicolinate Reductase, domain 2"/>
    <property type="match status" value="1"/>
</dbReference>
<evidence type="ECO:0000313" key="6">
    <source>
        <dbReference type="Proteomes" id="UP000292927"/>
    </source>
</evidence>
<proteinExistence type="inferred from homology"/>
<protein>
    <submittedName>
        <fullName evidence="5">Putative dehydrogenase</fullName>
    </submittedName>
</protein>
<dbReference type="InterPro" id="IPR050984">
    <property type="entry name" value="Gfo/Idh/MocA_domain"/>
</dbReference>
<keyword evidence="2" id="KW-0560">Oxidoreductase</keyword>
<dbReference type="AlphaFoldDB" id="A0A4Q7PMR4"/>
<dbReference type="InterPro" id="IPR036291">
    <property type="entry name" value="NAD(P)-bd_dom_sf"/>
</dbReference>
<feature type="domain" description="GFO/IDH/MocA-like oxidoreductase" evidence="4">
    <location>
        <begin position="130"/>
        <end position="242"/>
    </location>
</feature>
<feature type="domain" description="Gfo/Idh/MocA-like oxidoreductase N-terminal" evidence="3">
    <location>
        <begin position="1"/>
        <end position="117"/>
    </location>
</feature>
<name>A0A4Q7PMR4_9FIRM</name>
<dbReference type="RefSeq" id="WP_130432397.1">
    <property type="nucleotide sequence ID" value="NZ_SGXF01000001.1"/>
</dbReference>
<sequence>MKIGILGAGGIARTMARTLNEMKDVKLYAVASRSQEKAYQFAAEFQAVKAYGSYEAMLQDKEVELVYIATPHSHHYTHMKLCLKYGKHVLCEKSFTQNAAQAQEVLKLAEQKGLLCTEAIWPRYMPMARVIRQILESGEIGAPAALSANLGYPIFGVERIRRPELAGGALLDIGVYVLTFASLFFGDDISRIDSSVVMADTGVDSQESITLTYRDGRIATLYCTAQALTDRQGVISGSEGFLVVENINNFQKADIYDHNRRLIRTVPCPPQITGYEYEVASAVKAIQEGKTECPEMPHSETLFIMRLMDSLRDQWGMKYPNE</sequence>
<dbReference type="Gene3D" id="3.40.50.720">
    <property type="entry name" value="NAD(P)-binding Rossmann-like Domain"/>
    <property type="match status" value="1"/>
</dbReference>
<accession>A0A4Q7PMR4</accession>
<gene>
    <name evidence="5" type="ORF">EV209_0328</name>
</gene>
<comment type="caution">
    <text evidence="5">The sequence shown here is derived from an EMBL/GenBank/DDBJ whole genome shotgun (WGS) entry which is preliminary data.</text>
</comment>
<dbReference type="EMBL" id="SGXF01000001">
    <property type="protein sequence ID" value="RZT02219.1"/>
    <property type="molecule type" value="Genomic_DNA"/>
</dbReference>
<dbReference type="PANTHER" id="PTHR22604:SF105">
    <property type="entry name" value="TRANS-1,2-DIHYDROBENZENE-1,2-DIOL DEHYDROGENASE"/>
    <property type="match status" value="1"/>
</dbReference>
<reference evidence="5 6" key="1">
    <citation type="submission" date="2019-02" db="EMBL/GenBank/DDBJ databases">
        <title>Genomic Encyclopedia of Type Strains, Phase IV (KMG-IV): sequencing the most valuable type-strain genomes for metagenomic binning, comparative biology and taxonomic classification.</title>
        <authorList>
            <person name="Goeker M."/>
        </authorList>
    </citation>
    <scope>NUCLEOTIDE SEQUENCE [LARGE SCALE GENOMIC DNA]</scope>
    <source>
        <strain evidence="5 6">DSM 29486</strain>
    </source>
</reference>
<evidence type="ECO:0000256" key="2">
    <source>
        <dbReference type="ARBA" id="ARBA00023002"/>
    </source>
</evidence>
<dbReference type="InterPro" id="IPR055170">
    <property type="entry name" value="GFO_IDH_MocA-like_dom"/>
</dbReference>
<evidence type="ECO:0000256" key="1">
    <source>
        <dbReference type="ARBA" id="ARBA00010928"/>
    </source>
</evidence>
<dbReference type="GO" id="GO:0016491">
    <property type="term" value="F:oxidoreductase activity"/>
    <property type="evidence" value="ECO:0007669"/>
    <property type="project" value="UniProtKB-KW"/>
</dbReference>
<evidence type="ECO:0000259" key="3">
    <source>
        <dbReference type="Pfam" id="PF01408"/>
    </source>
</evidence>
<evidence type="ECO:0000313" key="5">
    <source>
        <dbReference type="EMBL" id="RZT02219.1"/>
    </source>
</evidence>
<keyword evidence="6" id="KW-1185">Reference proteome</keyword>
<dbReference type="Pfam" id="PF01408">
    <property type="entry name" value="GFO_IDH_MocA"/>
    <property type="match status" value="1"/>
</dbReference>
<organism evidence="5 6">
    <name type="scientific">Cuneatibacter caecimuris</name>
    <dbReference type="NCBI Taxonomy" id="1796618"/>
    <lineage>
        <taxon>Bacteria</taxon>
        <taxon>Bacillati</taxon>
        <taxon>Bacillota</taxon>
        <taxon>Clostridia</taxon>
        <taxon>Lachnospirales</taxon>
        <taxon>Lachnospiraceae</taxon>
        <taxon>Cuneatibacter</taxon>
    </lineage>
</organism>
<dbReference type="SUPFAM" id="SSF55347">
    <property type="entry name" value="Glyceraldehyde-3-phosphate dehydrogenase-like, C-terminal domain"/>
    <property type="match status" value="1"/>
</dbReference>
<dbReference type="PANTHER" id="PTHR22604">
    <property type="entry name" value="OXIDOREDUCTASES"/>
    <property type="match status" value="1"/>
</dbReference>
<dbReference type="InterPro" id="IPR000683">
    <property type="entry name" value="Gfo/Idh/MocA-like_OxRdtase_N"/>
</dbReference>
<dbReference type="Pfam" id="PF22725">
    <property type="entry name" value="GFO_IDH_MocA_C3"/>
    <property type="match status" value="1"/>
</dbReference>
<dbReference type="OrthoDB" id="9783105at2"/>
<evidence type="ECO:0000259" key="4">
    <source>
        <dbReference type="Pfam" id="PF22725"/>
    </source>
</evidence>